<dbReference type="GO" id="GO:0003677">
    <property type="term" value="F:DNA binding"/>
    <property type="evidence" value="ECO:0007669"/>
    <property type="project" value="InterPro"/>
</dbReference>
<keyword evidence="6" id="KW-1185">Reference proteome</keyword>
<name>A0A562KL50_9BRAD</name>
<dbReference type="InterPro" id="IPR050808">
    <property type="entry name" value="Phage_Integrase"/>
</dbReference>
<organism evidence="5 6">
    <name type="scientific">Bradyrhizobium daqingense</name>
    <dbReference type="NCBI Taxonomy" id="993502"/>
    <lineage>
        <taxon>Bacteria</taxon>
        <taxon>Pseudomonadati</taxon>
        <taxon>Pseudomonadota</taxon>
        <taxon>Alphaproteobacteria</taxon>
        <taxon>Hyphomicrobiales</taxon>
        <taxon>Nitrobacteraceae</taxon>
        <taxon>Bradyrhizobium</taxon>
    </lineage>
</organism>
<dbReference type="Gene3D" id="3.30.160.390">
    <property type="entry name" value="Integrase, DNA-binding domain"/>
    <property type="match status" value="1"/>
</dbReference>
<evidence type="ECO:0000313" key="6">
    <source>
        <dbReference type="Proteomes" id="UP000317176"/>
    </source>
</evidence>
<dbReference type="Pfam" id="PF13356">
    <property type="entry name" value="Arm-DNA-bind_3"/>
    <property type="match status" value="1"/>
</dbReference>
<evidence type="ECO:0000256" key="1">
    <source>
        <dbReference type="ARBA" id="ARBA00008857"/>
    </source>
</evidence>
<comment type="caution">
    <text evidence="5">The sequence shown here is derived from an EMBL/GenBank/DDBJ whole genome shotgun (WGS) entry which is preliminary data.</text>
</comment>
<accession>A0A562KL50</accession>
<protein>
    <submittedName>
        <fullName evidence="5">Phage integrase family protein</fullName>
    </submittedName>
</protein>
<dbReference type="CDD" id="cd00801">
    <property type="entry name" value="INT_P4_C"/>
    <property type="match status" value="1"/>
</dbReference>
<feature type="domain" description="Tyr recombinase" evidence="4">
    <location>
        <begin position="179"/>
        <end position="359"/>
    </location>
</feature>
<keyword evidence="3" id="KW-0233">DNA recombination</keyword>
<dbReference type="EMBL" id="VLKL01000029">
    <property type="protein sequence ID" value="TWH96168.1"/>
    <property type="molecule type" value="Genomic_DNA"/>
</dbReference>
<dbReference type="Gene3D" id="1.10.443.10">
    <property type="entry name" value="Intergrase catalytic core"/>
    <property type="match status" value="1"/>
</dbReference>
<gene>
    <name evidence="5" type="ORF">IQ17_06450</name>
</gene>
<dbReference type="InterPro" id="IPR011010">
    <property type="entry name" value="DNA_brk_join_enz"/>
</dbReference>
<evidence type="ECO:0000259" key="4">
    <source>
        <dbReference type="PROSITE" id="PS51898"/>
    </source>
</evidence>
<dbReference type="Proteomes" id="UP000317176">
    <property type="component" value="Unassembled WGS sequence"/>
</dbReference>
<dbReference type="PANTHER" id="PTHR30629:SF2">
    <property type="entry name" value="PROPHAGE INTEGRASE INTS-RELATED"/>
    <property type="match status" value="1"/>
</dbReference>
<sequence>MPILGLTDLTVQSLKPGLYMDRKTPAFGLRVGKRRKTWIVLKEPNRTKIRLGYYPDLKLAEARRRAFVALGTPVGEKEISIEFEQAKLVFIKENYRGKAERTKSETLRLLNRLNFRCTLADLNDAAIEREFGKLADVPSEQLHAFRALRTMLRWCTKPPHRYIKRSPLEGYPAPGKDKKRSRILSDDELRKIWQACEGFFGDMIRLVMLWGCRNGEIGRLQRAWREGRVITIPGDFTKNGRAHAIPILPMARAIVDRQQKMGDNWRDKNTDYYFPGHIKGTHFNDGSWGKLKKELDKQSGVTGWQVRDLRRTFRSTLARLGISREIAEIMLNHVTGGGKTDLDEIYDRYDYLPEKRAALQKLEAHLKRLVSET</sequence>
<dbReference type="GO" id="GO:0015074">
    <property type="term" value="P:DNA integration"/>
    <property type="evidence" value="ECO:0007669"/>
    <property type="project" value="UniProtKB-KW"/>
</dbReference>
<evidence type="ECO:0000256" key="2">
    <source>
        <dbReference type="ARBA" id="ARBA00022908"/>
    </source>
</evidence>
<dbReference type="InterPro" id="IPR025166">
    <property type="entry name" value="Integrase_DNA_bind_dom"/>
</dbReference>
<dbReference type="GO" id="GO:0006310">
    <property type="term" value="P:DNA recombination"/>
    <property type="evidence" value="ECO:0007669"/>
    <property type="project" value="UniProtKB-KW"/>
</dbReference>
<dbReference type="SUPFAM" id="SSF56349">
    <property type="entry name" value="DNA breaking-rejoining enzymes"/>
    <property type="match status" value="1"/>
</dbReference>
<dbReference type="InterPro" id="IPR038488">
    <property type="entry name" value="Integrase_DNA-bd_sf"/>
</dbReference>
<keyword evidence="2" id="KW-0229">DNA integration</keyword>
<evidence type="ECO:0000256" key="3">
    <source>
        <dbReference type="ARBA" id="ARBA00023172"/>
    </source>
</evidence>
<dbReference type="AlphaFoldDB" id="A0A562KL50"/>
<dbReference type="InterPro" id="IPR002104">
    <property type="entry name" value="Integrase_catalytic"/>
</dbReference>
<dbReference type="RefSeq" id="WP_158644813.1">
    <property type="nucleotide sequence ID" value="NZ_VLKL01000029.1"/>
</dbReference>
<comment type="similarity">
    <text evidence="1">Belongs to the 'phage' integrase family.</text>
</comment>
<reference evidence="5 6" key="1">
    <citation type="journal article" date="2015" name="Stand. Genomic Sci.">
        <title>Genomic Encyclopedia of Bacterial and Archaeal Type Strains, Phase III: the genomes of soil and plant-associated and newly described type strains.</title>
        <authorList>
            <person name="Whitman W.B."/>
            <person name="Woyke T."/>
            <person name="Klenk H.P."/>
            <person name="Zhou Y."/>
            <person name="Lilburn T.G."/>
            <person name="Beck B.J."/>
            <person name="De Vos P."/>
            <person name="Vandamme P."/>
            <person name="Eisen J.A."/>
            <person name="Garrity G."/>
            <person name="Hugenholtz P."/>
            <person name="Kyrpides N.C."/>
        </authorList>
    </citation>
    <scope>NUCLEOTIDE SEQUENCE [LARGE SCALE GENOMIC DNA]</scope>
    <source>
        <strain evidence="5 6">CGMCC 1.10947</strain>
    </source>
</reference>
<dbReference type="OrthoDB" id="7615137at2"/>
<dbReference type="PANTHER" id="PTHR30629">
    <property type="entry name" value="PROPHAGE INTEGRASE"/>
    <property type="match status" value="1"/>
</dbReference>
<dbReference type="PROSITE" id="PS51898">
    <property type="entry name" value="TYR_RECOMBINASE"/>
    <property type="match status" value="1"/>
</dbReference>
<evidence type="ECO:0000313" key="5">
    <source>
        <dbReference type="EMBL" id="TWH96168.1"/>
    </source>
</evidence>
<dbReference type="InterPro" id="IPR013762">
    <property type="entry name" value="Integrase-like_cat_sf"/>
</dbReference>
<proteinExistence type="inferred from homology"/>